<gene>
    <name evidence="18" type="ORF">BB560_006066</name>
</gene>
<dbReference type="GO" id="GO:0016592">
    <property type="term" value="C:mediator complex"/>
    <property type="evidence" value="ECO:0007669"/>
    <property type="project" value="TreeGrafter"/>
</dbReference>
<dbReference type="EC" id="2.7.11.23" evidence="3"/>
<dbReference type="SUPFAM" id="SSF56112">
    <property type="entry name" value="Protein kinase-like (PK-like)"/>
    <property type="match status" value="1"/>
</dbReference>
<organism evidence="18 19">
    <name type="scientific">Smittium megazygosporum</name>
    <dbReference type="NCBI Taxonomy" id="133381"/>
    <lineage>
        <taxon>Eukaryota</taxon>
        <taxon>Fungi</taxon>
        <taxon>Fungi incertae sedis</taxon>
        <taxon>Zoopagomycota</taxon>
        <taxon>Kickxellomycotina</taxon>
        <taxon>Harpellomycetes</taxon>
        <taxon>Harpellales</taxon>
        <taxon>Legeriomycetaceae</taxon>
        <taxon>Smittium</taxon>
    </lineage>
</organism>
<dbReference type="PANTHER" id="PTHR24056">
    <property type="entry name" value="CELL DIVISION PROTEIN KINASE"/>
    <property type="match status" value="1"/>
</dbReference>
<name>A0A2T9YJ77_9FUNG</name>
<dbReference type="InterPro" id="IPR011009">
    <property type="entry name" value="Kinase-like_dom_sf"/>
</dbReference>
<evidence type="ECO:0000256" key="10">
    <source>
        <dbReference type="ARBA" id="ARBA00022777"/>
    </source>
</evidence>
<comment type="catalytic activity">
    <reaction evidence="15">
        <text>L-seryl-[protein] + ATP = O-phospho-L-seryl-[protein] + ADP + H(+)</text>
        <dbReference type="Rhea" id="RHEA:17989"/>
        <dbReference type="Rhea" id="RHEA-COMP:9863"/>
        <dbReference type="Rhea" id="RHEA-COMP:11604"/>
        <dbReference type="ChEBI" id="CHEBI:15378"/>
        <dbReference type="ChEBI" id="CHEBI:29999"/>
        <dbReference type="ChEBI" id="CHEBI:30616"/>
        <dbReference type="ChEBI" id="CHEBI:83421"/>
        <dbReference type="ChEBI" id="CHEBI:456216"/>
        <dbReference type="EC" id="2.7.11.22"/>
    </reaction>
</comment>
<keyword evidence="10" id="KW-0418">Kinase</keyword>
<dbReference type="PROSITE" id="PS00108">
    <property type="entry name" value="PROTEIN_KINASE_ST"/>
    <property type="match status" value="1"/>
</dbReference>
<dbReference type="EC" id="2.7.11.22" evidence="4"/>
<reference evidence="18 19" key="1">
    <citation type="journal article" date="2018" name="MBio">
        <title>Comparative Genomics Reveals the Core Gene Toolbox for the Fungus-Insect Symbiosis.</title>
        <authorList>
            <person name="Wang Y."/>
            <person name="Stata M."/>
            <person name="Wang W."/>
            <person name="Stajich J.E."/>
            <person name="White M.M."/>
            <person name="Moncalvo J.M."/>
        </authorList>
    </citation>
    <scope>NUCLEOTIDE SEQUENCE [LARGE SCALE GENOMIC DNA]</scope>
    <source>
        <strain evidence="18 19">SC-DP-2</strain>
    </source>
</reference>
<dbReference type="EMBL" id="MBFS01002803">
    <property type="protein sequence ID" value="PVU92334.1"/>
    <property type="molecule type" value="Genomic_DNA"/>
</dbReference>
<dbReference type="InterPro" id="IPR000719">
    <property type="entry name" value="Prot_kinase_dom"/>
</dbReference>
<keyword evidence="9" id="KW-0547">Nucleotide-binding</keyword>
<keyword evidence="19" id="KW-1185">Reference proteome</keyword>
<evidence type="ECO:0000256" key="7">
    <source>
        <dbReference type="ARBA" id="ARBA00022679"/>
    </source>
</evidence>
<evidence type="ECO:0000256" key="6">
    <source>
        <dbReference type="ARBA" id="ARBA00022527"/>
    </source>
</evidence>
<evidence type="ECO:0000256" key="9">
    <source>
        <dbReference type="ARBA" id="ARBA00022741"/>
    </source>
</evidence>
<keyword evidence="5" id="KW-0678">Repressor</keyword>
<protein>
    <recommendedName>
        <fullName evidence="13">Cyclin-dependent kinase 8</fullName>
        <ecNumber evidence="4">2.7.11.22</ecNumber>
        <ecNumber evidence="3">2.7.11.23</ecNumber>
    </recommendedName>
</protein>
<feature type="non-terminal residue" evidence="18">
    <location>
        <position position="297"/>
    </location>
</feature>
<evidence type="ECO:0000256" key="2">
    <source>
        <dbReference type="ARBA" id="ARBA00006485"/>
    </source>
</evidence>
<dbReference type="OrthoDB" id="6284126at2759"/>
<evidence type="ECO:0000256" key="5">
    <source>
        <dbReference type="ARBA" id="ARBA00022491"/>
    </source>
</evidence>
<dbReference type="PANTHER" id="PTHR24056:SF495">
    <property type="entry name" value="CYCLIN-DEPENDENT KINASE 8-RELATED"/>
    <property type="match status" value="1"/>
</dbReference>
<keyword evidence="12" id="KW-0539">Nucleus</keyword>
<feature type="non-terminal residue" evidence="18">
    <location>
        <position position="1"/>
    </location>
</feature>
<dbReference type="AlphaFoldDB" id="A0A2T9YJ77"/>
<dbReference type="SMART" id="SM00220">
    <property type="entry name" value="S_TKc"/>
    <property type="match status" value="1"/>
</dbReference>
<comment type="caution">
    <text evidence="18">The sequence shown here is derived from an EMBL/GenBank/DDBJ whole genome shotgun (WGS) entry which is preliminary data.</text>
</comment>
<evidence type="ECO:0000259" key="17">
    <source>
        <dbReference type="PROSITE" id="PS50011"/>
    </source>
</evidence>
<comment type="similarity">
    <text evidence="2">Belongs to the protein kinase superfamily. CMGC Ser/Thr protein kinase family. CDC2/CDKX subfamily.</text>
</comment>
<dbReference type="GO" id="GO:0005524">
    <property type="term" value="F:ATP binding"/>
    <property type="evidence" value="ECO:0007669"/>
    <property type="project" value="UniProtKB-KW"/>
</dbReference>
<dbReference type="Pfam" id="PF00069">
    <property type="entry name" value="Pkinase"/>
    <property type="match status" value="1"/>
</dbReference>
<dbReference type="InterPro" id="IPR008271">
    <property type="entry name" value="Ser/Thr_kinase_AS"/>
</dbReference>
<evidence type="ECO:0000256" key="11">
    <source>
        <dbReference type="ARBA" id="ARBA00022840"/>
    </source>
</evidence>
<evidence type="ECO:0000256" key="3">
    <source>
        <dbReference type="ARBA" id="ARBA00012409"/>
    </source>
</evidence>
<accession>A0A2T9YJ77</accession>
<dbReference type="FunFam" id="1.10.510.10:FF:000408">
    <property type="entry name" value="Serine/threonine-protein kinase SSN3"/>
    <property type="match status" value="1"/>
</dbReference>
<comment type="catalytic activity">
    <reaction evidence="14">
        <text>L-threonyl-[protein] + ATP = O-phospho-L-threonyl-[protein] + ADP + H(+)</text>
        <dbReference type="Rhea" id="RHEA:46608"/>
        <dbReference type="Rhea" id="RHEA-COMP:11060"/>
        <dbReference type="Rhea" id="RHEA-COMP:11605"/>
        <dbReference type="ChEBI" id="CHEBI:15378"/>
        <dbReference type="ChEBI" id="CHEBI:30013"/>
        <dbReference type="ChEBI" id="CHEBI:30616"/>
        <dbReference type="ChEBI" id="CHEBI:61977"/>
        <dbReference type="ChEBI" id="CHEBI:456216"/>
        <dbReference type="EC" id="2.7.11.22"/>
    </reaction>
</comment>
<dbReference type="Gene3D" id="1.10.510.10">
    <property type="entry name" value="Transferase(Phosphotransferase) domain 1"/>
    <property type="match status" value="1"/>
</dbReference>
<evidence type="ECO:0000256" key="8">
    <source>
        <dbReference type="ARBA" id="ARBA00022723"/>
    </source>
</evidence>
<comment type="catalytic activity">
    <reaction evidence="16">
        <text>[DNA-directed RNA polymerase] + ATP = phospho-[DNA-directed RNA polymerase] + ADP + H(+)</text>
        <dbReference type="Rhea" id="RHEA:10216"/>
        <dbReference type="Rhea" id="RHEA-COMP:11321"/>
        <dbReference type="Rhea" id="RHEA-COMP:11322"/>
        <dbReference type="ChEBI" id="CHEBI:15378"/>
        <dbReference type="ChEBI" id="CHEBI:30616"/>
        <dbReference type="ChEBI" id="CHEBI:43176"/>
        <dbReference type="ChEBI" id="CHEBI:68546"/>
        <dbReference type="ChEBI" id="CHEBI:456216"/>
        <dbReference type="EC" id="2.7.11.23"/>
    </reaction>
</comment>
<feature type="domain" description="Protein kinase" evidence="17">
    <location>
        <begin position="1"/>
        <end position="289"/>
    </location>
</feature>
<evidence type="ECO:0000256" key="12">
    <source>
        <dbReference type="ARBA" id="ARBA00023242"/>
    </source>
</evidence>
<dbReference type="Gene3D" id="3.30.200.20">
    <property type="entry name" value="Phosphorylase Kinase, domain 1"/>
    <property type="match status" value="1"/>
</dbReference>
<sequence>KANRPNKVAIKQFKPQFEGERKSRFGISMSACREIAICRELNHVNVVFIKDVLFDDYLVNIVMDYAEYDLSTIIQYHKRNLSPLPELVIKSMLFQTLSGIEYLHSNGIMHRDIKPANLLIHKSGLLKIADLGLARRCDTNFLSLYSGDKVVVTLWYRSPELLLGTRHYTQSIDIWAIGCVFGELLTLRPMFAGEEIKMLPKKPIPFQKFQVLKVFQILGSPRLSNWPDLQFMPEYKYIKKIRQLASSFKTWFEKSSVQSELYFELLSQMLEYDSKKRVSAKDALLSPIFNDQPSPVS</sequence>
<dbReference type="STRING" id="133381.A0A2T9YJ77"/>
<dbReference type="Proteomes" id="UP000245609">
    <property type="component" value="Unassembled WGS sequence"/>
</dbReference>
<keyword evidence="11" id="KW-0067">ATP-binding</keyword>
<evidence type="ECO:0000313" key="18">
    <source>
        <dbReference type="EMBL" id="PVU92334.1"/>
    </source>
</evidence>
<comment type="subcellular location">
    <subcellularLocation>
        <location evidence="1">Nucleus</location>
    </subcellularLocation>
</comment>
<evidence type="ECO:0000256" key="4">
    <source>
        <dbReference type="ARBA" id="ARBA00012425"/>
    </source>
</evidence>
<dbReference type="PROSITE" id="PS50011">
    <property type="entry name" value="PROTEIN_KINASE_DOM"/>
    <property type="match status" value="1"/>
</dbReference>
<proteinExistence type="inferred from homology"/>
<dbReference type="GO" id="GO:0008353">
    <property type="term" value="F:RNA polymerase II CTD heptapeptide repeat kinase activity"/>
    <property type="evidence" value="ECO:0007669"/>
    <property type="project" value="UniProtKB-EC"/>
</dbReference>
<evidence type="ECO:0000256" key="16">
    <source>
        <dbReference type="ARBA" id="ARBA00049280"/>
    </source>
</evidence>
<evidence type="ECO:0000256" key="13">
    <source>
        <dbReference type="ARBA" id="ARBA00041823"/>
    </source>
</evidence>
<keyword evidence="7" id="KW-0808">Transferase</keyword>
<dbReference type="GO" id="GO:0046872">
    <property type="term" value="F:metal ion binding"/>
    <property type="evidence" value="ECO:0007669"/>
    <property type="project" value="UniProtKB-KW"/>
</dbReference>
<evidence type="ECO:0000256" key="14">
    <source>
        <dbReference type="ARBA" id="ARBA00047811"/>
    </source>
</evidence>
<keyword evidence="6" id="KW-0723">Serine/threonine-protein kinase</keyword>
<evidence type="ECO:0000256" key="15">
    <source>
        <dbReference type="ARBA" id="ARBA00048367"/>
    </source>
</evidence>
<dbReference type="GO" id="GO:0004693">
    <property type="term" value="F:cyclin-dependent protein serine/threonine kinase activity"/>
    <property type="evidence" value="ECO:0007669"/>
    <property type="project" value="UniProtKB-EC"/>
</dbReference>
<dbReference type="InterPro" id="IPR050108">
    <property type="entry name" value="CDK"/>
</dbReference>
<evidence type="ECO:0000256" key="1">
    <source>
        <dbReference type="ARBA" id="ARBA00004123"/>
    </source>
</evidence>
<evidence type="ECO:0000313" key="19">
    <source>
        <dbReference type="Proteomes" id="UP000245609"/>
    </source>
</evidence>
<keyword evidence="8" id="KW-0479">Metal-binding</keyword>